<feature type="compositionally biased region" description="Basic and acidic residues" evidence="1">
    <location>
        <begin position="132"/>
        <end position="146"/>
    </location>
</feature>
<feature type="compositionally biased region" description="Low complexity" evidence="1">
    <location>
        <begin position="166"/>
        <end position="182"/>
    </location>
</feature>
<name>A0ABQ5IWX6_9ASTR</name>
<protein>
    <submittedName>
        <fullName evidence="2">Uncharacterized protein</fullName>
    </submittedName>
</protein>
<dbReference type="EMBL" id="BQNB010021279">
    <property type="protein sequence ID" value="GJU04736.1"/>
    <property type="molecule type" value="Genomic_DNA"/>
</dbReference>
<keyword evidence="3" id="KW-1185">Reference proteome</keyword>
<gene>
    <name evidence="2" type="ORF">Tco_1121166</name>
</gene>
<reference evidence="2" key="1">
    <citation type="journal article" date="2022" name="Int. J. Mol. Sci.">
        <title>Draft Genome of Tanacetum Coccineum: Genomic Comparison of Closely Related Tanacetum-Family Plants.</title>
        <authorList>
            <person name="Yamashiro T."/>
            <person name="Shiraishi A."/>
            <person name="Nakayama K."/>
            <person name="Satake H."/>
        </authorList>
    </citation>
    <scope>NUCLEOTIDE SEQUENCE</scope>
</reference>
<feature type="compositionally biased region" description="Low complexity" evidence="1">
    <location>
        <begin position="198"/>
        <end position="211"/>
    </location>
</feature>
<sequence>MGELEQHIADRVDENQALESRLEKQGTRIRKLETMDWTNMIREQTTKFIESFEIDRKIEDSVKEVVSSSVKQAMRAPLRARFKDLPTSDMKEILLQRMLEENYDKGNAEHRIAYEALQGSIHRDEDEDFDDDKAQVETKKKGKQDSPKPPPGSPPSPPPPPPPPSGASGASGTTGASDSAQAPFPPPPVSSTRQEDQSTGTAAPSSSKTAASAECSAWTTTDSQTKPSIAHIIVRSLYWMRIPLQDVQVLSSDDAGIRSESTSTGRWNQAPYNHSTRLLLQQRSGVLISSGLPVESMYDIAASMVSLIVGFNDKRFYIDRFSSVGSAANAELVKDYMLYLKRDRYRGLDDLEFIENTQILVEERCGQEQGLHFRYPETAKDTTYLSESGELCGWKDPRRRLPVAEENRMRVKILRGPSHSSLVLPETLVIAKYSRLKMVKPSRAKANNALGRVLTDQEVNPTRLGRMTKPYSPTSFIATSVYYRISKNNWMETTRSSRVNAHAIMLTLNDPCKDIMATRIGLQLRLSATLEM</sequence>
<feature type="compositionally biased region" description="Pro residues" evidence="1">
    <location>
        <begin position="147"/>
        <end position="165"/>
    </location>
</feature>
<organism evidence="2 3">
    <name type="scientific">Tanacetum coccineum</name>
    <dbReference type="NCBI Taxonomy" id="301880"/>
    <lineage>
        <taxon>Eukaryota</taxon>
        <taxon>Viridiplantae</taxon>
        <taxon>Streptophyta</taxon>
        <taxon>Embryophyta</taxon>
        <taxon>Tracheophyta</taxon>
        <taxon>Spermatophyta</taxon>
        <taxon>Magnoliopsida</taxon>
        <taxon>eudicotyledons</taxon>
        <taxon>Gunneridae</taxon>
        <taxon>Pentapetalae</taxon>
        <taxon>asterids</taxon>
        <taxon>campanulids</taxon>
        <taxon>Asterales</taxon>
        <taxon>Asteraceae</taxon>
        <taxon>Asteroideae</taxon>
        <taxon>Anthemideae</taxon>
        <taxon>Anthemidinae</taxon>
        <taxon>Tanacetum</taxon>
    </lineage>
</organism>
<proteinExistence type="predicted"/>
<evidence type="ECO:0000256" key="1">
    <source>
        <dbReference type="SAM" id="MobiDB-lite"/>
    </source>
</evidence>
<feature type="region of interest" description="Disordered" evidence="1">
    <location>
        <begin position="122"/>
        <end position="211"/>
    </location>
</feature>
<dbReference type="Proteomes" id="UP001151760">
    <property type="component" value="Unassembled WGS sequence"/>
</dbReference>
<comment type="caution">
    <text evidence="2">The sequence shown here is derived from an EMBL/GenBank/DDBJ whole genome shotgun (WGS) entry which is preliminary data.</text>
</comment>
<accession>A0ABQ5IWX6</accession>
<reference evidence="2" key="2">
    <citation type="submission" date="2022-01" db="EMBL/GenBank/DDBJ databases">
        <authorList>
            <person name="Yamashiro T."/>
            <person name="Shiraishi A."/>
            <person name="Satake H."/>
            <person name="Nakayama K."/>
        </authorList>
    </citation>
    <scope>NUCLEOTIDE SEQUENCE</scope>
</reference>
<evidence type="ECO:0000313" key="3">
    <source>
        <dbReference type="Proteomes" id="UP001151760"/>
    </source>
</evidence>
<evidence type="ECO:0000313" key="2">
    <source>
        <dbReference type="EMBL" id="GJU04736.1"/>
    </source>
</evidence>